<dbReference type="PROSITE" id="PS01031">
    <property type="entry name" value="SHSP"/>
    <property type="match status" value="1"/>
</dbReference>
<comment type="similarity">
    <text evidence="2 3">Belongs to the small heat shock protein (HSP20) family.</text>
</comment>
<evidence type="ECO:0000313" key="5">
    <source>
        <dbReference type="EMBL" id="MBY6275429.1"/>
    </source>
</evidence>
<evidence type="ECO:0000313" key="6">
    <source>
        <dbReference type="Proteomes" id="UP000732377"/>
    </source>
</evidence>
<dbReference type="InterPro" id="IPR008978">
    <property type="entry name" value="HSP20-like_chaperone"/>
</dbReference>
<dbReference type="Pfam" id="PF00011">
    <property type="entry name" value="HSP20"/>
    <property type="match status" value="1"/>
</dbReference>
<sequence length="165" mass="18340">MVLAPEGRTPTPGPNYTRERGMAMMYYPMRQWNPFDLFDRMLSQWQHVLGSFWPAVPSLPSLDQMDVQQGDQDAVIRIEVPGISPEDLSVTVDGNMLTIRAVHRAIPMGGEEGGAQGVATYQRSFTLPPSVDADKITARYHHGVLEIRLPRTQGQGGRQIPIDLA</sequence>
<organism evidence="5 6">
    <name type="scientific">Symbiobacterium thermophilum</name>
    <dbReference type="NCBI Taxonomy" id="2734"/>
    <lineage>
        <taxon>Bacteria</taxon>
        <taxon>Bacillati</taxon>
        <taxon>Bacillota</taxon>
        <taxon>Clostridia</taxon>
        <taxon>Eubacteriales</taxon>
        <taxon>Symbiobacteriaceae</taxon>
        <taxon>Symbiobacterium</taxon>
    </lineage>
</organism>
<evidence type="ECO:0000256" key="1">
    <source>
        <dbReference type="ARBA" id="ARBA00023016"/>
    </source>
</evidence>
<comment type="caution">
    <text evidence="5">The sequence shown here is derived from an EMBL/GenBank/DDBJ whole genome shotgun (WGS) entry which is preliminary data.</text>
</comment>
<dbReference type="InterPro" id="IPR002068">
    <property type="entry name" value="A-crystallin/Hsp20_dom"/>
</dbReference>
<accession>A0A953I7K8</accession>
<reference evidence="5" key="1">
    <citation type="submission" date="2017-11" db="EMBL/GenBank/DDBJ databases">
        <title>Three new genomes from thermophilic consortium.</title>
        <authorList>
            <person name="Quaggio R."/>
            <person name="Amgarten D."/>
            <person name="Setubal J.C."/>
        </authorList>
    </citation>
    <scope>NUCLEOTIDE SEQUENCE</scope>
    <source>
        <strain evidence="5">ZCTH01-B2</strain>
    </source>
</reference>
<dbReference type="PANTHER" id="PTHR46733">
    <property type="entry name" value="26.5 KDA HEAT SHOCK PROTEIN, MITOCHONDRIAL"/>
    <property type="match status" value="1"/>
</dbReference>
<dbReference type="Gene3D" id="2.60.40.790">
    <property type="match status" value="1"/>
</dbReference>
<evidence type="ECO:0000259" key="4">
    <source>
        <dbReference type="PROSITE" id="PS01031"/>
    </source>
</evidence>
<proteinExistence type="inferred from homology"/>
<name>A0A953I7K8_SYMTR</name>
<keyword evidence="1" id="KW-0346">Stress response</keyword>
<dbReference type="CDD" id="cd06464">
    <property type="entry name" value="ACD_sHsps-like"/>
    <property type="match status" value="1"/>
</dbReference>
<evidence type="ECO:0000256" key="2">
    <source>
        <dbReference type="PROSITE-ProRule" id="PRU00285"/>
    </source>
</evidence>
<dbReference type="SUPFAM" id="SSF49764">
    <property type="entry name" value="HSP20-like chaperones"/>
    <property type="match status" value="1"/>
</dbReference>
<evidence type="ECO:0000256" key="3">
    <source>
        <dbReference type="RuleBase" id="RU003616"/>
    </source>
</evidence>
<dbReference type="PANTHER" id="PTHR46733:SF4">
    <property type="entry name" value="HEAT SHOCK PROTEIN 21, CHLOROPLASTIC"/>
    <property type="match status" value="1"/>
</dbReference>
<dbReference type="InterPro" id="IPR044587">
    <property type="entry name" value="HSP21-like"/>
</dbReference>
<feature type="domain" description="SHSP" evidence="4">
    <location>
        <begin position="56"/>
        <end position="165"/>
    </location>
</feature>
<protein>
    <submittedName>
        <fullName evidence="5">Hsp20/alpha crystallin family protein</fullName>
    </submittedName>
</protein>
<dbReference type="EMBL" id="PIUK01000024">
    <property type="protein sequence ID" value="MBY6275429.1"/>
    <property type="molecule type" value="Genomic_DNA"/>
</dbReference>
<dbReference type="Proteomes" id="UP000732377">
    <property type="component" value="Unassembled WGS sequence"/>
</dbReference>
<dbReference type="AlphaFoldDB" id="A0A953I7K8"/>
<gene>
    <name evidence="5" type="ORF">CWE10_04290</name>
</gene>
<dbReference type="GO" id="GO:0009408">
    <property type="term" value="P:response to heat"/>
    <property type="evidence" value="ECO:0007669"/>
    <property type="project" value="InterPro"/>
</dbReference>